<dbReference type="Gene3D" id="3.40.50.1110">
    <property type="entry name" value="SGNH hydrolase"/>
    <property type="match status" value="1"/>
</dbReference>
<dbReference type="PANTHER" id="PTHR30383">
    <property type="entry name" value="THIOESTERASE 1/PROTEASE 1/LYSOPHOSPHOLIPASE L1"/>
    <property type="match status" value="1"/>
</dbReference>
<evidence type="ECO:0000256" key="1">
    <source>
        <dbReference type="SAM" id="SignalP"/>
    </source>
</evidence>
<accession>A0ABY4CVA6</accession>
<gene>
    <name evidence="3" type="ORF">MTX78_12480</name>
</gene>
<feature type="domain" description="SGNH hydrolase-type esterase" evidence="2">
    <location>
        <begin position="62"/>
        <end position="226"/>
    </location>
</feature>
<dbReference type="RefSeq" id="WP_243794516.1">
    <property type="nucleotide sequence ID" value="NZ_CP094669.1"/>
</dbReference>
<dbReference type="CDD" id="cd04501">
    <property type="entry name" value="SGNH_hydrolase_like_4"/>
    <property type="match status" value="1"/>
</dbReference>
<feature type="chain" id="PRO_5047036449" evidence="1">
    <location>
        <begin position="21"/>
        <end position="244"/>
    </location>
</feature>
<keyword evidence="4" id="KW-1185">Reference proteome</keyword>
<keyword evidence="1" id="KW-0732">Signal</keyword>
<protein>
    <submittedName>
        <fullName evidence="3">SGNH/GDSL hydrolase family protein</fullName>
    </submittedName>
</protein>
<dbReference type="SUPFAM" id="SSF52266">
    <property type="entry name" value="SGNH hydrolase"/>
    <property type="match status" value="1"/>
</dbReference>
<reference evidence="3 4" key="1">
    <citation type="submission" date="2022-03" db="EMBL/GenBank/DDBJ databases">
        <title>Hymenobactersp. isolated from the air.</title>
        <authorList>
            <person name="Won M."/>
            <person name="Kwon S.-W."/>
        </authorList>
    </citation>
    <scope>NUCLEOTIDE SEQUENCE [LARGE SCALE GENOMIC DNA]</scope>
    <source>
        <strain evidence="3 4">KACC 21982</strain>
    </source>
</reference>
<dbReference type="EMBL" id="CP094669">
    <property type="protein sequence ID" value="UOG72944.1"/>
    <property type="molecule type" value="Genomic_DNA"/>
</dbReference>
<dbReference type="GO" id="GO:0016787">
    <property type="term" value="F:hydrolase activity"/>
    <property type="evidence" value="ECO:0007669"/>
    <property type="project" value="UniProtKB-KW"/>
</dbReference>
<proteinExistence type="predicted"/>
<feature type="signal peptide" evidence="1">
    <location>
        <begin position="1"/>
        <end position="20"/>
    </location>
</feature>
<dbReference type="Proteomes" id="UP000831113">
    <property type="component" value="Chromosome"/>
</dbReference>
<dbReference type="InterPro" id="IPR051532">
    <property type="entry name" value="Ester_Hydrolysis_Enzymes"/>
</dbReference>
<dbReference type="InterPro" id="IPR036514">
    <property type="entry name" value="SGNH_hydro_sf"/>
</dbReference>
<evidence type="ECO:0000259" key="2">
    <source>
        <dbReference type="Pfam" id="PF13472"/>
    </source>
</evidence>
<organism evidence="3 4">
    <name type="scientific">Hymenobacter tibetensis</name>
    <dbReference type="NCBI Taxonomy" id="497967"/>
    <lineage>
        <taxon>Bacteria</taxon>
        <taxon>Pseudomonadati</taxon>
        <taxon>Bacteroidota</taxon>
        <taxon>Cytophagia</taxon>
        <taxon>Cytophagales</taxon>
        <taxon>Hymenobacteraceae</taxon>
        <taxon>Hymenobacter</taxon>
    </lineage>
</organism>
<sequence length="244" mass="26697">MKWILVPMLALSFLTTPLLAQQTPPAKQEDPLRTDWAKLARYAAANQQLPAPAANRPRVVLLGNSITDSWPKADPTFFADKTYDYVGRGISGQTSPQMLVRFRQDVLNLRPAVVAILAGTNDVAENTGPYDPQATLNNIMSMAELARANGVRVILCSVLPATEFPWRKGLSPGPKIVALNEQIKAYARQQQFTYLDYHAAMADAQQGLNSTLATDGVHPTLAGYQVMGPLLQKAVAETLKKKQK</sequence>
<dbReference type="InterPro" id="IPR013830">
    <property type="entry name" value="SGNH_hydro"/>
</dbReference>
<dbReference type="PANTHER" id="PTHR30383:SF5">
    <property type="entry name" value="SGNH HYDROLASE-TYPE ESTERASE DOMAIN-CONTAINING PROTEIN"/>
    <property type="match status" value="1"/>
</dbReference>
<name>A0ABY4CVA6_9BACT</name>
<keyword evidence="3" id="KW-0378">Hydrolase</keyword>
<dbReference type="Pfam" id="PF13472">
    <property type="entry name" value="Lipase_GDSL_2"/>
    <property type="match status" value="1"/>
</dbReference>
<evidence type="ECO:0000313" key="4">
    <source>
        <dbReference type="Proteomes" id="UP000831113"/>
    </source>
</evidence>
<evidence type="ECO:0000313" key="3">
    <source>
        <dbReference type="EMBL" id="UOG72944.1"/>
    </source>
</evidence>